<evidence type="ECO:0000313" key="3">
    <source>
        <dbReference type="Proteomes" id="UP000054564"/>
    </source>
</evidence>
<feature type="compositionally biased region" description="Polar residues" evidence="1">
    <location>
        <begin position="36"/>
        <end position="56"/>
    </location>
</feature>
<feature type="region of interest" description="Disordered" evidence="1">
    <location>
        <begin position="33"/>
        <end position="125"/>
    </location>
</feature>
<dbReference type="AlphaFoldDB" id="A0A0L0UQA9"/>
<feature type="region of interest" description="Disordered" evidence="1">
    <location>
        <begin position="422"/>
        <end position="459"/>
    </location>
</feature>
<dbReference type="Proteomes" id="UP000054564">
    <property type="component" value="Unassembled WGS sequence"/>
</dbReference>
<feature type="compositionally biased region" description="Low complexity" evidence="1">
    <location>
        <begin position="57"/>
        <end position="67"/>
    </location>
</feature>
<protein>
    <submittedName>
        <fullName evidence="2">Uncharacterized protein</fullName>
    </submittedName>
</protein>
<proteinExistence type="predicted"/>
<feature type="compositionally biased region" description="Low complexity" evidence="1">
    <location>
        <begin position="390"/>
        <end position="404"/>
    </location>
</feature>
<sequence length="540" mass="58946">MSNTRSSGKSLFPPTDPESLLCAASAEKRRLAKIAANTTEPNIHVPSTSLPSTLFHTPTTSSPGTPTDLPFTPSLLRTRPMADLPITPNTLLPSDGDPPKDADPPKNPSSSKGGGSSSSKSANKASTADHYVELVLKLQHTAALQLQEERQHNIEQRRADRECIARLENTLFEVVTKAKEREQERLTPAPRSSRLDLQKFRIADGPAFTGPFHAIEPFLNWIRQLQVFFTNKDISLDNDKIKIAGGLIQDTILLDFYLIEGPLFIEKSWNSFKSRLFEVALPQGWRTTLKTKLRQLTIGSTESFITFSGKARTLQSLINFDDSPTKSPGTTKLLDFDLAEYVVLGLTVELRAEITKFTLLDANPFVYSSFEKRVASFDEVIVRPNPPRAPRATTTTQPTSSSSPDPMAWRVHAWLDSLAHGPSPASAAGKSTQPPAGRAPFRSASVAAVTDSQDSLPDPLTSDSVDAVDALDIDQQFFEEAAFEDSLPPNLSAADVAIMAEINTIRAEVAGIQDDKVSMCSSNYCSDLGRDPFDDTPPPS</sequence>
<dbReference type="EMBL" id="AJIL01000511">
    <property type="protein sequence ID" value="KNE89106.1"/>
    <property type="molecule type" value="Genomic_DNA"/>
</dbReference>
<evidence type="ECO:0000313" key="2">
    <source>
        <dbReference type="EMBL" id="KNE89106.1"/>
    </source>
</evidence>
<comment type="caution">
    <text evidence="2">The sequence shown here is derived from an EMBL/GenBank/DDBJ whole genome shotgun (WGS) entry which is preliminary data.</text>
</comment>
<accession>A0A0L0UQA9</accession>
<keyword evidence="3" id="KW-1185">Reference proteome</keyword>
<name>A0A0L0UQA9_9BASI</name>
<gene>
    <name evidence="2" type="ORF">PSTG_17435</name>
</gene>
<evidence type="ECO:0000256" key="1">
    <source>
        <dbReference type="SAM" id="MobiDB-lite"/>
    </source>
</evidence>
<organism evidence="2 3">
    <name type="scientific">Puccinia striiformis f. sp. tritici PST-78</name>
    <dbReference type="NCBI Taxonomy" id="1165861"/>
    <lineage>
        <taxon>Eukaryota</taxon>
        <taxon>Fungi</taxon>
        <taxon>Dikarya</taxon>
        <taxon>Basidiomycota</taxon>
        <taxon>Pucciniomycotina</taxon>
        <taxon>Pucciniomycetes</taxon>
        <taxon>Pucciniales</taxon>
        <taxon>Pucciniaceae</taxon>
        <taxon>Puccinia</taxon>
    </lineage>
</organism>
<feature type="region of interest" description="Disordered" evidence="1">
    <location>
        <begin position="383"/>
        <end position="406"/>
    </location>
</feature>
<reference evidence="3" key="1">
    <citation type="submission" date="2014-03" db="EMBL/GenBank/DDBJ databases">
        <title>The Genome Sequence of Puccinia striiformis f. sp. tritici PST-78.</title>
        <authorList>
            <consortium name="The Broad Institute Genome Sequencing Platform"/>
            <person name="Cuomo C."/>
            <person name="Hulbert S."/>
            <person name="Chen X."/>
            <person name="Walker B."/>
            <person name="Young S.K."/>
            <person name="Zeng Q."/>
            <person name="Gargeya S."/>
            <person name="Fitzgerald M."/>
            <person name="Haas B."/>
            <person name="Abouelleil A."/>
            <person name="Alvarado L."/>
            <person name="Arachchi H.M."/>
            <person name="Berlin A.M."/>
            <person name="Chapman S.B."/>
            <person name="Goldberg J."/>
            <person name="Griggs A."/>
            <person name="Gujja S."/>
            <person name="Hansen M."/>
            <person name="Howarth C."/>
            <person name="Imamovic A."/>
            <person name="Larimer J."/>
            <person name="McCowan C."/>
            <person name="Montmayeur A."/>
            <person name="Murphy C."/>
            <person name="Neiman D."/>
            <person name="Pearson M."/>
            <person name="Priest M."/>
            <person name="Roberts A."/>
            <person name="Saif S."/>
            <person name="Shea T."/>
            <person name="Sisk P."/>
            <person name="Sykes S."/>
            <person name="Wortman J."/>
            <person name="Nusbaum C."/>
            <person name="Birren B."/>
        </authorList>
    </citation>
    <scope>NUCLEOTIDE SEQUENCE [LARGE SCALE GENOMIC DNA]</scope>
    <source>
        <strain evidence="3">race PST-78</strain>
    </source>
</reference>